<comment type="caution">
    <text evidence="4">The sequence shown here is derived from an EMBL/GenBank/DDBJ whole genome shotgun (WGS) entry which is preliminary data.</text>
</comment>
<dbReference type="InterPro" id="IPR013785">
    <property type="entry name" value="Aldolase_TIM"/>
</dbReference>
<reference evidence="4" key="1">
    <citation type="submission" date="2023-06" db="EMBL/GenBank/DDBJ databases">
        <title>Genome-scale phylogeny and comparative genomics of the fungal order Sordariales.</title>
        <authorList>
            <consortium name="Lawrence Berkeley National Laboratory"/>
            <person name="Hensen N."/>
            <person name="Bonometti L."/>
            <person name="Westerberg I."/>
            <person name="Brannstrom I.O."/>
            <person name="Guillou S."/>
            <person name="Cros-Aarteil S."/>
            <person name="Calhoun S."/>
            <person name="Haridas S."/>
            <person name="Kuo A."/>
            <person name="Mondo S."/>
            <person name="Pangilinan J."/>
            <person name="Riley R."/>
            <person name="LaButti K."/>
            <person name="Andreopoulos B."/>
            <person name="Lipzen A."/>
            <person name="Chen C."/>
            <person name="Yanf M."/>
            <person name="Daum C."/>
            <person name="Ng V."/>
            <person name="Clum A."/>
            <person name="Steindorff A."/>
            <person name="Ohm R."/>
            <person name="Martin F."/>
            <person name="Silar P."/>
            <person name="Natvig D."/>
            <person name="Lalanne C."/>
            <person name="Gautier V."/>
            <person name="Ament-velasquez S.L."/>
            <person name="Kruys A."/>
            <person name="Hutchinson M.I."/>
            <person name="Powell A.J."/>
            <person name="Barry K."/>
            <person name="Miller A.N."/>
            <person name="Grigoriev I.V."/>
            <person name="Debuchy R."/>
            <person name="Gladieux P."/>
            <person name="Thoren M.H."/>
            <person name="Johannesson H."/>
        </authorList>
    </citation>
    <scope>NUCLEOTIDE SEQUENCE</scope>
    <source>
        <strain evidence="4">SMH3187-1</strain>
    </source>
</reference>
<dbReference type="EC" id="3.2.1.22" evidence="2"/>
<dbReference type="GO" id="GO:0004557">
    <property type="term" value="F:alpha-galactosidase activity"/>
    <property type="evidence" value="ECO:0007669"/>
    <property type="project" value="UniProtKB-EC"/>
</dbReference>
<gene>
    <name evidence="4" type="ORF">B0T18DRAFT_319316</name>
</gene>
<accession>A0AA40KA14</accession>
<dbReference type="InterPro" id="IPR004352">
    <property type="entry name" value="GH114_TIM-barrel"/>
</dbReference>
<name>A0AA40KA14_9PEZI</name>
<dbReference type="EMBL" id="JAUKUD010000002">
    <property type="protein sequence ID" value="KAK0751246.1"/>
    <property type="molecule type" value="Genomic_DNA"/>
</dbReference>
<feature type="domain" description="Glycoside-hydrolase family GH114 TIM-barrel" evidence="3">
    <location>
        <begin position="69"/>
        <end position="303"/>
    </location>
</feature>
<dbReference type="PANTHER" id="PTHR35273:SF2">
    <property type="entry name" value="ALPHA-GALACTOSIDASE"/>
    <property type="match status" value="1"/>
</dbReference>
<evidence type="ECO:0000313" key="4">
    <source>
        <dbReference type="EMBL" id="KAK0751246.1"/>
    </source>
</evidence>
<dbReference type="InterPro" id="IPR017853">
    <property type="entry name" value="GH"/>
</dbReference>
<sequence>MRPVNEARRRRSKLVIWAVVTALLVVCLALGLGLGLSLRHGSDDGSGSSSTISPRPTPAAVWQPEPGTTWQIVLNSVLDIDDDTPTVTPDVAVFDIDMFLHQDSTVIANLHKLGKKIICYFSAGSYEPGRPDSHKFRAEDLGDELQGWPGERWLNISSPSVLSIMEERIELASRIGCDAIDPDNIDGYQNANGLDLTSDESIALVSFLVDKANDRNLAVGLKNAFDIIPDVVDIVQFAVNEQCAQYKNCGNLKPFIKANKPIFHIEYPKGAPGKVAAADSDGACNARGSTGFSTVIKAMSLGGWVEYCDGGTVDTKVFT</sequence>
<organism evidence="4 5">
    <name type="scientific">Schizothecium vesticola</name>
    <dbReference type="NCBI Taxonomy" id="314040"/>
    <lineage>
        <taxon>Eukaryota</taxon>
        <taxon>Fungi</taxon>
        <taxon>Dikarya</taxon>
        <taxon>Ascomycota</taxon>
        <taxon>Pezizomycotina</taxon>
        <taxon>Sordariomycetes</taxon>
        <taxon>Sordariomycetidae</taxon>
        <taxon>Sordariales</taxon>
        <taxon>Schizotheciaceae</taxon>
        <taxon>Schizothecium</taxon>
    </lineage>
</organism>
<comment type="catalytic activity">
    <reaction evidence="1">
        <text>Hydrolysis of terminal, non-reducing alpha-D-galactose residues in alpha-D-galactosides, including galactose oligosaccharides, galactomannans and galactolipids.</text>
        <dbReference type="EC" id="3.2.1.22"/>
    </reaction>
</comment>
<dbReference type="Pfam" id="PF03537">
    <property type="entry name" value="Glyco_hydro_114"/>
    <property type="match status" value="1"/>
</dbReference>
<dbReference type="PANTHER" id="PTHR35273">
    <property type="entry name" value="ALPHA-1,4 POLYGALACTOSAMINIDASE, PUTATIVE (AFU_ORTHOLOGUE AFUA_3G07890)-RELATED"/>
    <property type="match status" value="1"/>
</dbReference>
<dbReference type="Gene3D" id="3.20.20.70">
    <property type="entry name" value="Aldolase class I"/>
    <property type="match status" value="1"/>
</dbReference>
<evidence type="ECO:0000259" key="3">
    <source>
        <dbReference type="Pfam" id="PF03537"/>
    </source>
</evidence>
<dbReference type="Proteomes" id="UP001172155">
    <property type="component" value="Unassembled WGS sequence"/>
</dbReference>
<protein>
    <recommendedName>
        <fullName evidence="2">alpha-galactosidase</fullName>
        <ecNumber evidence="2">3.2.1.22</ecNumber>
    </recommendedName>
</protein>
<evidence type="ECO:0000256" key="1">
    <source>
        <dbReference type="ARBA" id="ARBA00001255"/>
    </source>
</evidence>
<keyword evidence="4" id="KW-0378">Hydrolase</keyword>
<evidence type="ECO:0000256" key="2">
    <source>
        <dbReference type="ARBA" id="ARBA00012755"/>
    </source>
</evidence>
<evidence type="ECO:0000313" key="5">
    <source>
        <dbReference type="Proteomes" id="UP001172155"/>
    </source>
</evidence>
<dbReference type="AlphaFoldDB" id="A0AA40KA14"/>
<proteinExistence type="predicted"/>
<keyword evidence="5" id="KW-1185">Reference proteome</keyword>
<dbReference type="SUPFAM" id="SSF51445">
    <property type="entry name" value="(Trans)glycosidases"/>
    <property type="match status" value="1"/>
</dbReference>